<dbReference type="GeneID" id="20191032"/>
<dbReference type="VEuPathDB" id="FungiDB:PPTG_22433"/>
<evidence type="ECO:0000256" key="1">
    <source>
        <dbReference type="SAM" id="Coils"/>
    </source>
</evidence>
<name>W2QIF2_PHYN3</name>
<dbReference type="Proteomes" id="UP000018817">
    <property type="component" value="Unassembled WGS sequence"/>
</dbReference>
<dbReference type="EMBL" id="KI669576">
    <property type="protein sequence ID" value="ETN12932.1"/>
    <property type="molecule type" value="Genomic_DNA"/>
</dbReference>
<keyword evidence="1" id="KW-0175">Coiled coil</keyword>
<dbReference type="GO" id="GO:0060271">
    <property type="term" value="P:cilium assembly"/>
    <property type="evidence" value="ECO:0007669"/>
    <property type="project" value="TreeGrafter"/>
</dbReference>
<feature type="coiled-coil region" evidence="1">
    <location>
        <begin position="41"/>
        <end position="121"/>
    </location>
</feature>
<protein>
    <submittedName>
        <fullName evidence="2">Uncharacterized protein</fullName>
    </submittedName>
</protein>
<dbReference type="PANTHER" id="PTHR18950:SF0">
    <property type="entry name" value="PROGESTERONE IMMUNOMODULATORY BINDING FACTOR 1"/>
    <property type="match status" value="1"/>
</dbReference>
<dbReference type="RefSeq" id="XP_008902091.1">
    <property type="nucleotide sequence ID" value="XM_008903843.1"/>
</dbReference>
<dbReference type="GO" id="GO:0005815">
    <property type="term" value="C:microtubule organizing center"/>
    <property type="evidence" value="ECO:0007669"/>
    <property type="project" value="TreeGrafter"/>
</dbReference>
<dbReference type="AlphaFoldDB" id="W2QIF2"/>
<organism evidence="2 3">
    <name type="scientific">Phytophthora nicotianae (strain INRA-310)</name>
    <name type="common">Phytophthora parasitica</name>
    <dbReference type="NCBI Taxonomy" id="761204"/>
    <lineage>
        <taxon>Eukaryota</taxon>
        <taxon>Sar</taxon>
        <taxon>Stramenopiles</taxon>
        <taxon>Oomycota</taxon>
        <taxon>Peronosporomycetes</taxon>
        <taxon>Peronosporales</taxon>
        <taxon>Peronosporaceae</taxon>
        <taxon>Phytophthora</taxon>
    </lineage>
</organism>
<reference evidence="2 3" key="2">
    <citation type="submission" date="2013-11" db="EMBL/GenBank/DDBJ databases">
        <title>The Genome Sequence of Phytophthora parasitica INRA-310.</title>
        <authorList>
            <consortium name="The Broad Institute Genomics Platform"/>
            <person name="Russ C."/>
            <person name="Tyler B."/>
            <person name="Panabieres F."/>
            <person name="Shan W."/>
            <person name="Tripathy S."/>
            <person name="Grunwald N."/>
            <person name="Machado M."/>
            <person name="Johnson C.S."/>
            <person name="Arredondo F."/>
            <person name="Hong C."/>
            <person name="Coffey M."/>
            <person name="Young S.K."/>
            <person name="Zeng Q."/>
            <person name="Gargeya S."/>
            <person name="Fitzgerald M."/>
            <person name="Abouelleil A."/>
            <person name="Alvarado L."/>
            <person name="Chapman S.B."/>
            <person name="Gainer-Dewar J."/>
            <person name="Goldberg J."/>
            <person name="Griggs A."/>
            <person name="Gujja S."/>
            <person name="Hansen M."/>
            <person name="Howarth C."/>
            <person name="Imamovic A."/>
            <person name="Ireland A."/>
            <person name="Larimer J."/>
            <person name="McCowan C."/>
            <person name="Murphy C."/>
            <person name="Pearson M."/>
            <person name="Poon T.W."/>
            <person name="Priest M."/>
            <person name="Roberts A."/>
            <person name="Saif S."/>
            <person name="Shea T."/>
            <person name="Sykes S."/>
            <person name="Wortman J."/>
            <person name="Nusbaum C."/>
            <person name="Birren B."/>
        </authorList>
    </citation>
    <scope>NUCLEOTIDE SEQUENCE [LARGE SCALE GENOMIC DNA]</scope>
    <source>
        <strain evidence="2 3">INRA-310</strain>
    </source>
</reference>
<reference evidence="3" key="1">
    <citation type="submission" date="2011-12" db="EMBL/GenBank/DDBJ databases">
        <authorList>
            <consortium name="The Broad Institute Genome Sequencing Platform"/>
            <person name="Russ C."/>
            <person name="Tyler B."/>
            <person name="Panabieres F."/>
            <person name="Shan W."/>
            <person name="Tripathy S."/>
            <person name="Grunwald N."/>
            <person name="Machado M."/>
            <person name="Young S.K."/>
            <person name="Zeng Q."/>
            <person name="Gargeya S."/>
            <person name="Fitzgerald M."/>
            <person name="Haas B."/>
            <person name="Abouelleil A."/>
            <person name="Alvarado L."/>
            <person name="Arachchi H.M."/>
            <person name="Berlin A."/>
            <person name="Chapman S.B."/>
            <person name="Gearin G."/>
            <person name="Goldberg J."/>
            <person name="Griggs A."/>
            <person name="Gujja S."/>
            <person name="Hansen M."/>
            <person name="Heiman D."/>
            <person name="Howarth C."/>
            <person name="Larimer J."/>
            <person name="Lui A."/>
            <person name="MacDonald P.J.P."/>
            <person name="McCowen C."/>
            <person name="Montmayeur A."/>
            <person name="Murphy C."/>
            <person name="Neiman D."/>
            <person name="Pearson M."/>
            <person name="Priest M."/>
            <person name="Roberts A."/>
            <person name="Saif S."/>
            <person name="Shea T."/>
            <person name="Sisk P."/>
            <person name="Stolte C."/>
            <person name="Sykes S."/>
            <person name="Wortman J."/>
            <person name="Nusbaum C."/>
            <person name="Birren B."/>
        </authorList>
    </citation>
    <scope>NUCLEOTIDE SEQUENCE [LARGE SCALE GENOMIC DNA]</scope>
    <source>
        <strain evidence="3">INRA-310</strain>
    </source>
</reference>
<evidence type="ECO:0000313" key="3">
    <source>
        <dbReference type="Proteomes" id="UP000018817"/>
    </source>
</evidence>
<dbReference type="STRING" id="761204.W2QIF2"/>
<accession>W2QIF2</accession>
<evidence type="ECO:0000313" key="2">
    <source>
        <dbReference type="EMBL" id="ETN12932.1"/>
    </source>
</evidence>
<gene>
    <name evidence="2" type="ORF">PPTG_22433</name>
</gene>
<dbReference type="InterPro" id="IPR026205">
    <property type="entry name" value="PIBF1"/>
</dbReference>
<dbReference type="PANTHER" id="PTHR18950">
    <property type="entry name" value="PROGESTERONE-INDUCED BLOCKING FACTOR 1"/>
    <property type="match status" value="1"/>
</dbReference>
<sequence length="195" mass="22773">MEKMHFATLQISDALAEQLSRQDEEDLSIREYIQLSIHSKVRKLESELERCRQEVETLEKISSADKAAAAGASDEIAQVQRIAEAKERRLQHELELSEATRQELENQIKALVDQVDGMKEEQRRNEEIYSDQRVERFVVFYYSRVHNISSVDALAVWLTWYAYPPLRLVEPCQLASKNAKKRLSDFVYLNRSIEK</sequence>
<proteinExistence type="predicted"/>